<accession>A0A8T3A6U0</accession>
<organism evidence="2 3">
    <name type="scientific">Dendrobium nobile</name>
    <name type="common">Orchid</name>
    <dbReference type="NCBI Taxonomy" id="94219"/>
    <lineage>
        <taxon>Eukaryota</taxon>
        <taxon>Viridiplantae</taxon>
        <taxon>Streptophyta</taxon>
        <taxon>Embryophyta</taxon>
        <taxon>Tracheophyta</taxon>
        <taxon>Spermatophyta</taxon>
        <taxon>Magnoliopsida</taxon>
        <taxon>Liliopsida</taxon>
        <taxon>Asparagales</taxon>
        <taxon>Orchidaceae</taxon>
        <taxon>Epidendroideae</taxon>
        <taxon>Malaxideae</taxon>
        <taxon>Dendrobiinae</taxon>
        <taxon>Dendrobium</taxon>
    </lineage>
</organism>
<dbReference type="PANTHER" id="PTHR36757:SF1">
    <property type="entry name" value="GENOME ASSEMBLY, CHROMOSOME: A04"/>
    <property type="match status" value="1"/>
</dbReference>
<name>A0A8T3A6U0_DENNO</name>
<dbReference type="PANTHER" id="PTHR36757">
    <property type="entry name" value="BNAANNG22500D PROTEIN"/>
    <property type="match status" value="1"/>
</dbReference>
<evidence type="ECO:0000313" key="3">
    <source>
        <dbReference type="Proteomes" id="UP000829196"/>
    </source>
</evidence>
<reference evidence="2" key="1">
    <citation type="journal article" date="2022" name="Front. Genet.">
        <title>Chromosome-Scale Assembly of the Dendrobium nobile Genome Provides Insights Into the Molecular Mechanism of the Biosynthesis of the Medicinal Active Ingredient of Dendrobium.</title>
        <authorList>
            <person name="Xu Q."/>
            <person name="Niu S.-C."/>
            <person name="Li K.-L."/>
            <person name="Zheng P.-J."/>
            <person name="Zhang X.-J."/>
            <person name="Jia Y."/>
            <person name="Liu Y."/>
            <person name="Niu Y.-X."/>
            <person name="Yu L.-H."/>
            <person name="Chen D.-F."/>
            <person name="Zhang G.-Q."/>
        </authorList>
    </citation>
    <scope>NUCLEOTIDE SEQUENCE</scope>
    <source>
        <tissue evidence="2">Leaf</tissue>
    </source>
</reference>
<evidence type="ECO:0000313" key="2">
    <source>
        <dbReference type="EMBL" id="KAI0491621.1"/>
    </source>
</evidence>
<comment type="caution">
    <text evidence="2">The sequence shown here is derived from an EMBL/GenBank/DDBJ whole genome shotgun (WGS) entry which is preliminary data.</text>
</comment>
<protein>
    <submittedName>
        <fullName evidence="2">Uncharacterized protein</fullName>
    </submittedName>
</protein>
<dbReference type="AlphaFoldDB" id="A0A8T3A6U0"/>
<feature type="region of interest" description="Disordered" evidence="1">
    <location>
        <begin position="90"/>
        <end position="109"/>
    </location>
</feature>
<keyword evidence="3" id="KW-1185">Reference proteome</keyword>
<feature type="compositionally biased region" description="Polar residues" evidence="1">
    <location>
        <begin position="148"/>
        <end position="157"/>
    </location>
</feature>
<feature type="region of interest" description="Disordered" evidence="1">
    <location>
        <begin position="148"/>
        <end position="174"/>
    </location>
</feature>
<proteinExistence type="predicted"/>
<sequence>MATTNLLEEPFVLSLSSSPRISISNNLSTSSPTNMDSSLHTLHLSSSFSEFDFKFSLEPSTLDPSPADELFSSGFLLPLPLRPSCSSSTTTCTVLPPPPPPHLPQVSNTSTTNSNPFTHFHRSFSLNCSRAKSKLSMILPFPLSRSYSTGSNSFSKQRLNKPKPHTSFHGDDSYDGARISSHPGRVFRFLLCSCSNKDDSKGNRGWL</sequence>
<dbReference type="Proteomes" id="UP000829196">
    <property type="component" value="Unassembled WGS sequence"/>
</dbReference>
<dbReference type="EMBL" id="JAGYWB010000018">
    <property type="protein sequence ID" value="KAI0491621.1"/>
    <property type="molecule type" value="Genomic_DNA"/>
</dbReference>
<evidence type="ECO:0000256" key="1">
    <source>
        <dbReference type="SAM" id="MobiDB-lite"/>
    </source>
</evidence>
<gene>
    <name evidence="2" type="ORF">KFK09_025881</name>
</gene>